<dbReference type="EMBL" id="CP042305">
    <property type="protein sequence ID" value="QDZ15351.1"/>
    <property type="molecule type" value="Genomic_DNA"/>
</dbReference>
<organism evidence="1 2">
    <name type="scientific">Humibacter ginsenosidimutans</name>
    <dbReference type="NCBI Taxonomy" id="2599293"/>
    <lineage>
        <taxon>Bacteria</taxon>
        <taxon>Bacillati</taxon>
        <taxon>Actinomycetota</taxon>
        <taxon>Actinomycetes</taxon>
        <taxon>Micrococcales</taxon>
        <taxon>Microbacteriaceae</taxon>
        <taxon>Humibacter</taxon>
    </lineage>
</organism>
<gene>
    <name evidence="1" type="ORF">FPZ11_11765</name>
</gene>
<protein>
    <submittedName>
        <fullName evidence="1">Uncharacterized protein</fullName>
    </submittedName>
</protein>
<keyword evidence="2" id="KW-1185">Reference proteome</keyword>
<dbReference type="AlphaFoldDB" id="A0A5B8M586"/>
<dbReference type="KEGG" id="huw:FPZ11_11765"/>
<dbReference type="RefSeq" id="WP_146321145.1">
    <property type="nucleotide sequence ID" value="NZ_CP042305.1"/>
</dbReference>
<name>A0A5B8M586_9MICO</name>
<evidence type="ECO:0000313" key="2">
    <source>
        <dbReference type="Proteomes" id="UP000320216"/>
    </source>
</evidence>
<sequence>MSEPARRVHVEQLLPRNQYLVTPAVAASALRERRWVDGELGLTEEWLVFASGNPHDAPDFVLLDGDVEVEVTEGAGTAIVSVTVSRTAHRYRADVLEVAPLVDTLRRLRAEPPSGTRVWRADADESAP</sequence>
<dbReference type="Proteomes" id="UP000320216">
    <property type="component" value="Chromosome"/>
</dbReference>
<reference evidence="1 2" key="1">
    <citation type="submission" date="2019-07" db="EMBL/GenBank/DDBJ databases">
        <title>Full genome sequence of Humibacter sp. WJ7-1.</title>
        <authorList>
            <person name="Im W.-T."/>
        </authorList>
    </citation>
    <scope>NUCLEOTIDE SEQUENCE [LARGE SCALE GENOMIC DNA]</scope>
    <source>
        <strain evidence="1 2">WJ7-1</strain>
    </source>
</reference>
<accession>A0A5B8M586</accession>
<proteinExistence type="predicted"/>
<dbReference type="OrthoDB" id="9844766at2"/>
<evidence type="ECO:0000313" key="1">
    <source>
        <dbReference type="EMBL" id="QDZ15351.1"/>
    </source>
</evidence>